<evidence type="ECO:0008006" key="4">
    <source>
        <dbReference type="Google" id="ProtNLM"/>
    </source>
</evidence>
<protein>
    <recommendedName>
        <fullName evidence="4">YtzI protein</fullName>
    </recommendedName>
</protein>
<accession>A0ABW8RSA8</accession>
<comment type="caution">
    <text evidence="2">The sequence shown here is derived from an EMBL/GenBank/DDBJ whole genome shotgun (WGS) entry which is preliminary data.</text>
</comment>
<organism evidence="2 3">
    <name type="scientific">Bacillus salipaludis</name>
    <dbReference type="NCBI Taxonomy" id="2547811"/>
    <lineage>
        <taxon>Bacteria</taxon>
        <taxon>Bacillati</taxon>
        <taxon>Bacillota</taxon>
        <taxon>Bacilli</taxon>
        <taxon>Bacillales</taxon>
        <taxon>Bacillaceae</taxon>
        <taxon>Bacillus</taxon>
    </lineage>
</organism>
<evidence type="ECO:0000313" key="3">
    <source>
        <dbReference type="Proteomes" id="UP001623041"/>
    </source>
</evidence>
<dbReference type="Proteomes" id="UP001623041">
    <property type="component" value="Unassembled WGS sequence"/>
</dbReference>
<keyword evidence="1" id="KW-0812">Transmembrane</keyword>
<proteinExistence type="predicted"/>
<keyword evidence="1" id="KW-1133">Transmembrane helix</keyword>
<sequence>MTLWWTITLGILICLGCVGWVISHFLRSALDSEDAVRIDKINTYHE</sequence>
<keyword evidence="3" id="KW-1185">Reference proteome</keyword>
<dbReference type="EMBL" id="JBJHQH010000048">
    <property type="protein sequence ID" value="MFK9095437.1"/>
    <property type="molecule type" value="Genomic_DNA"/>
</dbReference>
<evidence type="ECO:0000256" key="1">
    <source>
        <dbReference type="SAM" id="Phobius"/>
    </source>
</evidence>
<evidence type="ECO:0000313" key="2">
    <source>
        <dbReference type="EMBL" id="MFK9095437.1"/>
    </source>
</evidence>
<gene>
    <name evidence="2" type="ORF">ACJEBI_28835</name>
</gene>
<keyword evidence="1" id="KW-0472">Membrane</keyword>
<feature type="transmembrane region" description="Helical" evidence="1">
    <location>
        <begin position="6"/>
        <end position="26"/>
    </location>
</feature>
<dbReference type="RefSeq" id="WP_406583820.1">
    <property type="nucleotide sequence ID" value="NZ_JBJHQH010000048.1"/>
</dbReference>
<reference evidence="2 3" key="1">
    <citation type="submission" date="2024-11" db="EMBL/GenBank/DDBJ databases">
        <authorList>
            <person name="Lucas J.A."/>
        </authorList>
    </citation>
    <scope>NUCLEOTIDE SEQUENCE [LARGE SCALE GENOMIC DNA]</scope>
    <source>
        <strain evidence="2 3">Z 5.4</strain>
    </source>
</reference>
<name>A0ABW8RSA8_9BACI</name>